<name>A0A4Z1CZP5_9ACTN</name>
<feature type="transmembrane region" description="Helical" evidence="1">
    <location>
        <begin position="489"/>
        <end position="511"/>
    </location>
</feature>
<feature type="transmembrane region" description="Helical" evidence="1">
    <location>
        <begin position="20"/>
        <end position="40"/>
    </location>
</feature>
<feature type="transmembrane region" description="Helical" evidence="1">
    <location>
        <begin position="190"/>
        <end position="212"/>
    </location>
</feature>
<protein>
    <submittedName>
        <fullName evidence="2">ABC transporter permease</fullName>
    </submittedName>
</protein>
<evidence type="ECO:0000256" key="1">
    <source>
        <dbReference type="SAM" id="Phobius"/>
    </source>
</evidence>
<organism evidence="2 3">
    <name type="scientific">Streptomyces bauhiniae</name>
    <dbReference type="NCBI Taxonomy" id="2340725"/>
    <lineage>
        <taxon>Bacteria</taxon>
        <taxon>Bacillati</taxon>
        <taxon>Actinomycetota</taxon>
        <taxon>Actinomycetes</taxon>
        <taxon>Kitasatosporales</taxon>
        <taxon>Streptomycetaceae</taxon>
        <taxon>Streptomyces</taxon>
    </lineage>
</organism>
<keyword evidence="1" id="KW-0472">Membrane</keyword>
<proteinExistence type="predicted"/>
<reference evidence="2 3" key="1">
    <citation type="submission" date="2019-04" db="EMBL/GenBank/DDBJ databases">
        <title>Streptomyces sp. nov. Bv016 isolated from bark of Buahinia variegata.</title>
        <authorList>
            <person name="Kanchanasin P."/>
            <person name="Tanasupawat S."/>
            <person name="Yuki M."/>
            <person name="Kudo T."/>
        </authorList>
    </citation>
    <scope>NUCLEOTIDE SEQUENCE [LARGE SCALE GENOMIC DNA]</scope>
    <source>
        <strain evidence="2 3">Bv016</strain>
    </source>
</reference>
<feature type="transmembrane region" description="Helical" evidence="1">
    <location>
        <begin position="289"/>
        <end position="306"/>
    </location>
</feature>
<feature type="transmembrane region" description="Helical" evidence="1">
    <location>
        <begin position="446"/>
        <end position="469"/>
    </location>
</feature>
<feature type="transmembrane region" description="Helical" evidence="1">
    <location>
        <begin position="157"/>
        <end position="178"/>
    </location>
</feature>
<keyword evidence="3" id="KW-1185">Reference proteome</keyword>
<evidence type="ECO:0000313" key="2">
    <source>
        <dbReference type="EMBL" id="TGN74783.1"/>
    </source>
</evidence>
<feature type="transmembrane region" description="Helical" evidence="1">
    <location>
        <begin position="415"/>
        <end position="439"/>
    </location>
</feature>
<dbReference type="EMBL" id="SRRT01000006">
    <property type="protein sequence ID" value="TGN74783.1"/>
    <property type="molecule type" value="Genomic_DNA"/>
</dbReference>
<dbReference type="RefSeq" id="WP_135787348.1">
    <property type="nucleotide sequence ID" value="NZ_SRRT01000006.1"/>
</dbReference>
<dbReference type="Proteomes" id="UP000298159">
    <property type="component" value="Unassembled WGS sequence"/>
</dbReference>
<gene>
    <name evidence="2" type="ORF">E5083_21650</name>
</gene>
<sequence>MSALVGTGVLFRFALRRDRVLIPVWVVVNALMVLSMPGTLRGLYATEAERSALRSQMAGNASLRALTGPLLDDSLGGLTAWRVGVYAGLLAAVMSLLIVIRHTRDEEESGRLEVIASGAVGRRAPLSSALLASLAANGVLAVVLVAGLASLGVAGALALGLGVGLVGLVFASAAAVAAQLTQSARLARGLTSGLLGAAFVLRAAGDSASSWLTWASPLGWLEKVRPYAGERWWVLGLLAVACVGQGLLAYALAGRRDLGMSFLPTRPGPAVGRLSSAGALAWRLQRASLLGWSIGFFLAGVVYGSLTSGAADLVAGNSGAREVLERMGGAAGVTDTFLSAMISMLGLVAGLYVVGAVLRLSAEESSGRAEPLLACAVSRLRWAAGHLAIAFGGVAVLMLLAGLGFWAGYGERPGAVVGACLLQVPAAWTLGAVTVLLYGFVPRAAVAGWAVAGAVLLIGWVGAALNAPGWLLGVSPYDHLPKLPGAEMAWGPVGTLIALTALLTAAGLTALHHRDMTA</sequence>
<feature type="transmembrane region" description="Helical" evidence="1">
    <location>
        <begin position="387"/>
        <end position="409"/>
    </location>
</feature>
<evidence type="ECO:0000313" key="3">
    <source>
        <dbReference type="Proteomes" id="UP000298159"/>
    </source>
</evidence>
<feature type="transmembrane region" description="Helical" evidence="1">
    <location>
        <begin position="232"/>
        <end position="253"/>
    </location>
</feature>
<keyword evidence="1" id="KW-0812">Transmembrane</keyword>
<dbReference type="AlphaFoldDB" id="A0A4Z1CZP5"/>
<feature type="transmembrane region" description="Helical" evidence="1">
    <location>
        <begin position="337"/>
        <end position="358"/>
    </location>
</feature>
<accession>A0A4Z1CZP5</accession>
<comment type="caution">
    <text evidence="2">The sequence shown here is derived from an EMBL/GenBank/DDBJ whole genome shotgun (WGS) entry which is preliminary data.</text>
</comment>
<feature type="transmembrane region" description="Helical" evidence="1">
    <location>
        <begin position="129"/>
        <end position="151"/>
    </location>
</feature>
<keyword evidence="1" id="KW-1133">Transmembrane helix</keyword>
<dbReference type="GeneID" id="95450193"/>
<feature type="transmembrane region" description="Helical" evidence="1">
    <location>
        <begin position="80"/>
        <end position="100"/>
    </location>
</feature>